<evidence type="ECO:0000259" key="7">
    <source>
        <dbReference type="Pfam" id="PF00728"/>
    </source>
</evidence>
<comment type="caution">
    <text evidence="9">The sequence shown here is derived from an EMBL/GenBank/DDBJ whole genome shotgun (WGS) entry which is preliminary data.</text>
</comment>
<sequence length="539" mass="60728">MIKCFSSLILVFFLLITGCAPEKELEPEILHVDVSERVLIPLTQKLTLPDTSKLGKQTFVIRENTRVYASSGNEPLAIAQRFVNQFNKASIFKIENAIITAEIGEEGVYFMIDSIPELMYKKEGYTIQSANRRLVIKAIHPSGLYRGLQTIKQLLPSQIESKESVSDSINWAVPGLTIIDYPEYEYRGAMLDVARHFFSVEDVKRYIDLIAQYKLNTLHLHLTDDQGWRIEIKSWPKLTTIGGKTAVGGGKGGFYTQEDYKEIVEYATQNYIAIIPEIDMPGHSNAALVSYAELNCNGISPVMYTGMRVGFSSFCVDKELTYKFIDDVIRELAAMTPGEYIHLGGDESQATSDADYVKFLNRVAPIVAKYNKKVMGWEDISIMDVNEETIVQHWTAANKAELGVSKGAKVVLSPAPKTYLDMKYNDTTRIGLRWAGPTAVDSAYLWNPKSILKDVPHEAILGIESPLWSETAVTIDDVEYLAFPRIIGHAEMGWSAPASLKWESYKNRLKQHQSRMDLQGINYYKSPKIFLTDSIKLKE</sequence>
<dbReference type="Proteomes" id="UP000281985">
    <property type="component" value="Unassembled WGS sequence"/>
</dbReference>
<evidence type="ECO:0000256" key="5">
    <source>
        <dbReference type="ARBA" id="ARBA00023295"/>
    </source>
</evidence>
<dbReference type="Pfam" id="PF00728">
    <property type="entry name" value="Glyco_hydro_20"/>
    <property type="match status" value="1"/>
</dbReference>
<dbReference type="Gene3D" id="3.30.379.10">
    <property type="entry name" value="Chitobiase/beta-hexosaminidase domain 2-like"/>
    <property type="match status" value="1"/>
</dbReference>
<evidence type="ECO:0000256" key="4">
    <source>
        <dbReference type="ARBA" id="ARBA00022801"/>
    </source>
</evidence>
<dbReference type="EC" id="3.2.1.52" evidence="3"/>
<dbReference type="GO" id="GO:0016020">
    <property type="term" value="C:membrane"/>
    <property type="evidence" value="ECO:0007669"/>
    <property type="project" value="TreeGrafter"/>
</dbReference>
<accession>A0A3M0GU70</accession>
<keyword evidence="5" id="KW-0326">Glycosidase</keyword>
<dbReference type="PIRSF" id="PIRSF001093">
    <property type="entry name" value="B-hxosamndse_ab_euk"/>
    <property type="match status" value="1"/>
</dbReference>
<dbReference type="SUPFAM" id="SSF55545">
    <property type="entry name" value="beta-N-acetylhexosaminidase-like domain"/>
    <property type="match status" value="1"/>
</dbReference>
<evidence type="ECO:0000259" key="8">
    <source>
        <dbReference type="Pfam" id="PF02838"/>
    </source>
</evidence>
<organism evidence="9 10">
    <name type="scientific">Dokdonia sinensis</name>
    <dbReference type="NCBI Taxonomy" id="2479847"/>
    <lineage>
        <taxon>Bacteria</taxon>
        <taxon>Pseudomonadati</taxon>
        <taxon>Bacteroidota</taxon>
        <taxon>Flavobacteriia</taxon>
        <taxon>Flavobacteriales</taxon>
        <taxon>Flavobacteriaceae</taxon>
        <taxon>Dokdonia</taxon>
    </lineage>
</organism>
<dbReference type="Gene3D" id="3.20.20.80">
    <property type="entry name" value="Glycosidases"/>
    <property type="match status" value="1"/>
</dbReference>
<dbReference type="GO" id="GO:0030203">
    <property type="term" value="P:glycosaminoglycan metabolic process"/>
    <property type="evidence" value="ECO:0007669"/>
    <property type="project" value="TreeGrafter"/>
</dbReference>
<dbReference type="RefSeq" id="WP_121916611.1">
    <property type="nucleotide sequence ID" value="NZ_REFV01000004.1"/>
</dbReference>
<feature type="active site" description="Proton donor" evidence="6">
    <location>
        <position position="347"/>
    </location>
</feature>
<dbReference type="PANTHER" id="PTHR22600:SF57">
    <property type="entry name" value="BETA-N-ACETYLHEXOSAMINIDASE"/>
    <property type="match status" value="1"/>
</dbReference>
<dbReference type="InterPro" id="IPR017853">
    <property type="entry name" value="GH"/>
</dbReference>
<keyword evidence="4" id="KW-0378">Hydrolase</keyword>
<evidence type="ECO:0000256" key="1">
    <source>
        <dbReference type="ARBA" id="ARBA00001231"/>
    </source>
</evidence>
<dbReference type="GO" id="GO:0004563">
    <property type="term" value="F:beta-N-acetylhexosaminidase activity"/>
    <property type="evidence" value="ECO:0007669"/>
    <property type="project" value="UniProtKB-EC"/>
</dbReference>
<dbReference type="SUPFAM" id="SSF51445">
    <property type="entry name" value="(Trans)glycosidases"/>
    <property type="match status" value="1"/>
</dbReference>
<feature type="domain" description="Glycoside hydrolase family 20 catalytic" evidence="7">
    <location>
        <begin position="184"/>
        <end position="496"/>
    </location>
</feature>
<dbReference type="InterPro" id="IPR029018">
    <property type="entry name" value="Hex-like_dom2"/>
</dbReference>
<reference evidence="9 10" key="1">
    <citation type="submission" date="2018-10" db="EMBL/GenBank/DDBJ databases">
        <title>Dokdonia luteus sp. nov., isolated from sea water.</title>
        <authorList>
            <person name="Zhou L.Y."/>
            <person name="Du Z.J."/>
        </authorList>
    </citation>
    <scope>NUCLEOTIDE SEQUENCE [LARGE SCALE GENOMIC DNA]</scope>
    <source>
        <strain evidence="9 10">SH27</strain>
    </source>
</reference>
<protein>
    <recommendedName>
        <fullName evidence="3">beta-N-acetylhexosaminidase</fullName>
        <ecNumber evidence="3">3.2.1.52</ecNumber>
    </recommendedName>
</protein>
<evidence type="ECO:0000313" key="9">
    <source>
        <dbReference type="EMBL" id="RMB60876.1"/>
    </source>
</evidence>
<dbReference type="PRINTS" id="PR00738">
    <property type="entry name" value="GLHYDRLASE20"/>
</dbReference>
<dbReference type="OrthoDB" id="9763537at2"/>
<evidence type="ECO:0000256" key="3">
    <source>
        <dbReference type="ARBA" id="ARBA00012663"/>
    </source>
</evidence>
<comment type="similarity">
    <text evidence="2">Belongs to the glycosyl hydrolase 20 family.</text>
</comment>
<dbReference type="InterPro" id="IPR015882">
    <property type="entry name" value="HEX_bac_N"/>
</dbReference>
<keyword evidence="10" id="KW-1185">Reference proteome</keyword>
<dbReference type="PANTHER" id="PTHR22600">
    <property type="entry name" value="BETA-HEXOSAMINIDASE"/>
    <property type="match status" value="1"/>
</dbReference>
<evidence type="ECO:0000256" key="6">
    <source>
        <dbReference type="PIRSR" id="PIRSR625705-1"/>
    </source>
</evidence>
<dbReference type="Pfam" id="PF02838">
    <property type="entry name" value="Glyco_hydro_20b"/>
    <property type="match status" value="1"/>
</dbReference>
<comment type="catalytic activity">
    <reaction evidence="1">
        <text>Hydrolysis of terminal non-reducing N-acetyl-D-hexosamine residues in N-acetyl-beta-D-hexosaminides.</text>
        <dbReference type="EC" id="3.2.1.52"/>
    </reaction>
</comment>
<proteinExistence type="inferred from homology"/>
<feature type="domain" description="Beta-hexosaminidase bacterial type N-terminal" evidence="8">
    <location>
        <begin position="49"/>
        <end position="181"/>
    </location>
</feature>
<dbReference type="EMBL" id="REFV01000004">
    <property type="protein sequence ID" value="RMB60876.1"/>
    <property type="molecule type" value="Genomic_DNA"/>
</dbReference>
<gene>
    <name evidence="9" type="ORF">EAX61_05170</name>
</gene>
<dbReference type="InterPro" id="IPR015883">
    <property type="entry name" value="Glyco_hydro_20_cat"/>
</dbReference>
<evidence type="ECO:0000313" key="10">
    <source>
        <dbReference type="Proteomes" id="UP000281985"/>
    </source>
</evidence>
<dbReference type="AlphaFoldDB" id="A0A3M0GU70"/>
<dbReference type="CDD" id="cd06568">
    <property type="entry name" value="GH20_SpHex_like"/>
    <property type="match status" value="1"/>
</dbReference>
<evidence type="ECO:0000256" key="2">
    <source>
        <dbReference type="ARBA" id="ARBA00006285"/>
    </source>
</evidence>
<dbReference type="GO" id="GO:0005975">
    <property type="term" value="P:carbohydrate metabolic process"/>
    <property type="evidence" value="ECO:0007669"/>
    <property type="project" value="InterPro"/>
</dbReference>
<dbReference type="PROSITE" id="PS51257">
    <property type="entry name" value="PROKAR_LIPOPROTEIN"/>
    <property type="match status" value="1"/>
</dbReference>
<name>A0A3M0GU70_9FLAO</name>
<dbReference type="InterPro" id="IPR025705">
    <property type="entry name" value="Beta_hexosaminidase_sua/sub"/>
</dbReference>